<dbReference type="PROSITE" id="PS00808">
    <property type="entry name" value="ADP_GLC_PYROPHOSPH_1"/>
    <property type="match status" value="1"/>
</dbReference>
<protein>
    <recommendedName>
        <fullName evidence="3 9">Glucose-1-phosphate adenylyltransferase</fullName>
        <ecNumber evidence="3 9">2.7.7.27</ecNumber>
    </recommendedName>
    <alternativeName>
        <fullName evidence="9">ADP-glucose pyrophosphorylase</fullName>
    </alternativeName>
</protein>
<dbReference type="CDD" id="cd04651">
    <property type="entry name" value="LbH_G1P_AT_C"/>
    <property type="match status" value="1"/>
</dbReference>
<dbReference type="NCBIfam" id="TIGR02091">
    <property type="entry name" value="glgC"/>
    <property type="match status" value="1"/>
</dbReference>
<proteinExistence type="inferred from homology"/>
<keyword evidence="8 9" id="KW-0067">ATP-binding</keyword>
<comment type="pathway">
    <text evidence="9">Glycan biosynthesis; starch biosynthesis.</text>
</comment>
<feature type="region of interest" description="Disordered" evidence="10">
    <location>
        <begin position="51"/>
        <end position="101"/>
    </location>
</feature>
<comment type="catalytic activity">
    <reaction evidence="1 9">
        <text>alpha-D-glucose 1-phosphate + ATP + H(+) = ADP-alpha-D-glucose + diphosphate</text>
        <dbReference type="Rhea" id="RHEA:12120"/>
        <dbReference type="ChEBI" id="CHEBI:15378"/>
        <dbReference type="ChEBI" id="CHEBI:30616"/>
        <dbReference type="ChEBI" id="CHEBI:33019"/>
        <dbReference type="ChEBI" id="CHEBI:57498"/>
        <dbReference type="ChEBI" id="CHEBI:58601"/>
        <dbReference type="EC" id="2.7.7.27"/>
    </reaction>
</comment>
<evidence type="ECO:0000256" key="6">
    <source>
        <dbReference type="ARBA" id="ARBA00022695"/>
    </source>
</evidence>
<evidence type="ECO:0000256" key="4">
    <source>
        <dbReference type="ARBA" id="ARBA00022533"/>
    </source>
</evidence>
<dbReference type="GO" id="GO:0005524">
    <property type="term" value="F:ATP binding"/>
    <property type="evidence" value="ECO:0007669"/>
    <property type="project" value="UniProtKB-KW"/>
</dbReference>
<dbReference type="GO" id="GO:0005978">
    <property type="term" value="P:glycogen biosynthetic process"/>
    <property type="evidence" value="ECO:0007669"/>
    <property type="project" value="InterPro"/>
</dbReference>
<keyword evidence="9" id="KW-0150">Chloroplast</keyword>
<reference evidence="12" key="1">
    <citation type="submission" date="2015-08" db="EMBL/GenBank/DDBJ databases">
        <authorList>
            <person name="Babu N.S."/>
            <person name="Beckwith C.J."/>
            <person name="Beseler K.G."/>
            <person name="Brison A."/>
            <person name="Carone J.V."/>
            <person name="Caskin T.P."/>
            <person name="Diamond M."/>
            <person name="Durham M.E."/>
            <person name="Foxe J.M."/>
            <person name="Go M."/>
            <person name="Henderson B.A."/>
            <person name="Jones I.B."/>
            <person name="McGettigan J.A."/>
            <person name="Micheletti S.J."/>
            <person name="Nasrallah M.E."/>
            <person name="Ortiz D."/>
            <person name="Piller C.R."/>
            <person name="Privatt S.R."/>
            <person name="Schneider S.L."/>
            <person name="Sharp S."/>
            <person name="Smith T.C."/>
            <person name="Stanton J.D."/>
            <person name="Ullery H.E."/>
            <person name="Wilson R.J."/>
            <person name="Serrano M.G."/>
            <person name="Buck G."/>
            <person name="Lee V."/>
            <person name="Wang Y."/>
            <person name="Carvalho R."/>
            <person name="Voegtly L."/>
            <person name="Shi R."/>
            <person name="Duckworth R."/>
            <person name="Johnson A."/>
            <person name="Loviza R."/>
            <person name="Walstead R."/>
            <person name="Shah Z."/>
            <person name="Kiflezghi M."/>
            <person name="Wade K."/>
            <person name="Ball S.L."/>
            <person name="Bradley K.W."/>
            <person name="Asai D.J."/>
            <person name="Bowman C.A."/>
            <person name="Russell D.A."/>
            <person name="Pope W.H."/>
            <person name="Jacobs-Sera D."/>
            <person name="Hendrix R.W."/>
            <person name="Hatfull G.F."/>
        </authorList>
    </citation>
    <scope>NUCLEOTIDE SEQUENCE</scope>
</reference>
<feature type="compositionally biased region" description="Polar residues" evidence="10">
    <location>
        <begin position="51"/>
        <end position="60"/>
    </location>
</feature>
<evidence type="ECO:0000256" key="3">
    <source>
        <dbReference type="ARBA" id="ARBA00012460"/>
    </source>
</evidence>
<dbReference type="Pfam" id="PF00483">
    <property type="entry name" value="NTP_transferase"/>
    <property type="match status" value="1"/>
</dbReference>
<dbReference type="GO" id="GO:0009507">
    <property type="term" value="C:chloroplast"/>
    <property type="evidence" value="ECO:0007669"/>
    <property type="project" value="UniProtKB-SubCell"/>
</dbReference>
<evidence type="ECO:0000259" key="11">
    <source>
        <dbReference type="Pfam" id="PF00483"/>
    </source>
</evidence>
<keyword evidence="9" id="KW-0934">Plastid</keyword>
<sequence>TNPDPLIEFKVLQTGFQIQSILRPPTVMQGSTCTSRAPFAGVRPMVAQATASPFSSTNALRGSRVQSKKQRAPCNSRAQPRIRAEVATPERSSDTSASPRAQSSSVLAVILGGGAGTRLYPLTKNRAKPAVPIGGAYRLIDVPMSNCINSGISKIYILTQFNSTSLNRHLARTYNMGTSGVRFGGDSFVEILAANQTPTTDAWFQGTADAVRQYSWLFEDVKNRNVQDIVVLSGDHLYRMDYMKFVEAHRASNADISIGCLPVDHTRASDFGLMKIDGEGRIVDFAEKPRGAALEAMAVDTTVLGLDAEAAAANPFIASMGIYVFRKDVMIKLLKDDPSRNDFGGEIIPQSAKDNKVMAYLFNGYWEDIGTIESFFESNINLTRNPPQFEFHDPKGPIYTSPRFLPPAKIIRSRVTDAVVSHGSLLRDCFVDTSIIGIRSRIDKGVEMKEVLMMGQDYFESNEQRAELIASGQVPMGVGANSKLTRVILDKNARIAEDVHITNPEGVQEASREEEGYFIRSGIVVVARNATIKAGTRI</sequence>
<dbReference type="EC" id="2.7.7.27" evidence="3 9"/>
<dbReference type="PROSITE" id="PS00809">
    <property type="entry name" value="ADP_GLC_PYROPHOSPH_2"/>
    <property type="match status" value="1"/>
</dbReference>
<dbReference type="EMBL" id="GDKF01005383">
    <property type="protein sequence ID" value="JAT73239.1"/>
    <property type="molecule type" value="Transcribed_RNA"/>
</dbReference>
<comment type="subunit">
    <text evidence="9">Heterotetramer.</text>
</comment>
<keyword evidence="6 9" id="KW-0548">Nucleotidyltransferase</keyword>
<dbReference type="InterPro" id="IPR011831">
    <property type="entry name" value="ADP-Glc_PPase"/>
</dbReference>
<dbReference type="InterPro" id="IPR005836">
    <property type="entry name" value="ADP_Glu_pyroP_CS"/>
</dbReference>
<dbReference type="PANTHER" id="PTHR43523">
    <property type="entry name" value="GLUCOSE-1-PHOSPHATE ADENYLYLTRANSFERASE-RELATED"/>
    <property type="match status" value="1"/>
</dbReference>
<evidence type="ECO:0000256" key="8">
    <source>
        <dbReference type="ARBA" id="ARBA00022840"/>
    </source>
</evidence>
<dbReference type="Gene3D" id="2.160.10.10">
    <property type="entry name" value="Hexapeptide repeat proteins"/>
    <property type="match status" value="1"/>
</dbReference>
<dbReference type="GO" id="GO:0008878">
    <property type="term" value="F:glucose-1-phosphate adenylyltransferase activity"/>
    <property type="evidence" value="ECO:0007669"/>
    <property type="project" value="UniProtKB-EC"/>
</dbReference>
<feature type="non-terminal residue" evidence="12">
    <location>
        <position position="1"/>
    </location>
</feature>
<feature type="domain" description="Nucleotidyl transferase" evidence="11">
    <location>
        <begin position="108"/>
        <end position="383"/>
    </location>
</feature>
<evidence type="ECO:0000256" key="1">
    <source>
        <dbReference type="ARBA" id="ARBA00000956"/>
    </source>
</evidence>
<evidence type="ECO:0000256" key="5">
    <source>
        <dbReference type="ARBA" id="ARBA00022679"/>
    </source>
</evidence>
<dbReference type="SUPFAM" id="SSF53448">
    <property type="entry name" value="Nucleotide-diphospho-sugar transferases"/>
    <property type="match status" value="1"/>
</dbReference>
<dbReference type="PROSITE" id="PS00810">
    <property type="entry name" value="ADP_GLC_PYROPHOSPH_3"/>
    <property type="match status" value="1"/>
</dbReference>
<comment type="subcellular location">
    <subcellularLocation>
        <location evidence="9">Plastid</location>
        <location evidence="9">Chloroplast</location>
    </subcellularLocation>
</comment>
<organism evidence="12">
    <name type="scientific">Auxenochlorella protothecoides</name>
    <name type="common">Green microalga</name>
    <name type="synonym">Chlorella protothecoides</name>
    <dbReference type="NCBI Taxonomy" id="3075"/>
    <lineage>
        <taxon>Eukaryota</taxon>
        <taxon>Viridiplantae</taxon>
        <taxon>Chlorophyta</taxon>
        <taxon>core chlorophytes</taxon>
        <taxon>Trebouxiophyceae</taxon>
        <taxon>Chlorellales</taxon>
        <taxon>Chlorellaceae</taxon>
        <taxon>Auxenochlorella</taxon>
    </lineage>
</organism>
<evidence type="ECO:0000256" key="7">
    <source>
        <dbReference type="ARBA" id="ARBA00022741"/>
    </source>
</evidence>
<dbReference type="AlphaFoldDB" id="A0A1D2A213"/>
<dbReference type="GO" id="GO:0019252">
    <property type="term" value="P:starch biosynthetic process"/>
    <property type="evidence" value="ECO:0007669"/>
    <property type="project" value="UniProtKB-UniPathway"/>
</dbReference>
<evidence type="ECO:0000256" key="10">
    <source>
        <dbReference type="SAM" id="MobiDB-lite"/>
    </source>
</evidence>
<comment type="function">
    <text evidence="9">This protein plays a role in synthesis of starch. It catalyzes the synthesis of the activated glycosyl donor, ADP-glucose from Glc-1-P and ATP.</text>
</comment>
<dbReference type="Gene3D" id="3.90.550.10">
    <property type="entry name" value="Spore Coat Polysaccharide Biosynthesis Protein SpsA, Chain A"/>
    <property type="match status" value="1"/>
</dbReference>
<keyword evidence="9" id="KW-0750">Starch biosynthesis</keyword>
<dbReference type="UniPathway" id="UPA00152"/>
<keyword evidence="4" id="KW-0021">Allosteric enzyme</keyword>
<gene>
    <name evidence="12" type="ORF">g.10516</name>
</gene>
<evidence type="ECO:0000256" key="9">
    <source>
        <dbReference type="RuleBase" id="RU362093"/>
    </source>
</evidence>
<dbReference type="SUPFAM" id="SSF51161">
    <property type="entry name" value="Trimeric LpxA-like enzymes"/>
    <property type="match status" value="1"/>
</dbReference>
<dbReference type="NCBIfam" id="NF002772">
    <property type="entry name" value="PRK02862.1"/>
    <property type="match status" value="1"/>
</dbReference>
<keyword evidence="5 9" id="KW-0808">Transferase</keyword>
<dbReference type="Pfam" id="PF25247">
    <property type="entry name" value="LbH_GLGC"/>
    <property type="match status" value="1"/>
</dbReference>
<dbReference type="InterPro" id="IPR029044">
    <property type="entry name" value="Nucleotide-diphossugar_trans"/>
</dbReference>
<name>A0A1D2A213_AUXPR</name>
<dbReference type="InterPro" id="IPR005835">
    <property type="entry name" value="NTP_transferase_dom"/>
</dbReference>
<comment type="similarity">
    <text evidence="2 9">Belongs to the bacterial/plant glucose-1-phosphate adenylyltransferase family.</text>
</comment>
<dbReference type="PANTHER" id="PTHR43523:SF12">
    <property type="entry name" value="GLUCOSE-1-PHOSPHATE ADENYLYLTRANSFERASE LARGE SUBUNIT 1, CHLOROPLASTIC-RELATED"/>
    <property type="match status" value="1"/>
</dbReference>
<keyword evidence="7 9" id="KW-0547">Nucleotide-binding</keyword>
<dbReference type="CDD" id="cd02508">
    <property type="entry name" value="ADP_Glucose_PP"/>
    <property type="match status" value="1"/>
</dbReference>
<accession>A0A1D2A213</accession>
<dbReference type="InterPro" id="IPR011004">
    <property type="entry name" value="Trimer_LpxA-like_sf"/>
</dbReference>
<evidence type="ECO:0000256" key="2">
    <source>
        <dbReference type="ARBA" id="ARBA00010443"/>
    </source>
</evidence>
<evidence type="ECO:0000313" key="12">
    <source>
        <dbReference type="EMBL" id="JAT73239.1"/>
    </source>
</evidence>